<protein>
    <submittedName>
        <fullName evidence="2">Uncharacterized protein</fullName>
    </submittedName>
</protein>
<evidence type="ECO:0000313" key="2">
    <source>
        <dbReference type="EMBL" id="KAI0504088.1"/>
    </source>
</evidence>
<feature type="region of interest" description="Disordered" evidence="1">
    <location>
        <begin position="90"/>
        <end position="121"/>
    </location>
</feature>
<keyword evidence="3" id="KW-1185">Reference proteome</keyword>
<feature type="compositionally biased region" description="Basic and acidic residues" evidence="1">
    <location>
        <begin position="96"/>
        <end position="109"/>
    </location>
</feature>
<organism evidence="2 3">
    <name type="scientific">Dendrobium nobile</name>
    <name type="common">Orchid</name>
    <dbReference type="NCBI Taxonomy" id="94219"/>
    <lineage>
        <taxon>Eukaryota</taxon>
        <taxon>Viridiplantae</taxon>
        <taxon>Streptophyta</taxon>
        <taxon>Embryophyta</taxon>
        <taxon>Tracheophyta</taxon>
        <taxon>Spermatophyta</taxon>
        <taxon>Magnoliopsida</taxon>
        <taxon>Liliopsida</taxon>
        <taxon>Asparagales</taxon>
        <taxon>Orchidaceae</taxon>
        <taxon>Epidendroideae</taxon>
        <taxon>Malaxideae</taxon>
        <taxon>Dendrobiinae</taxon>
        <taxon>Dendrobium</taxon>
    </lineage>
</organism>
<dbReference type="Proteomes" id="UP000829196">
    <property type="component" value="Unassembled WGS sequence"/>
</dbReference>
<reference evidence="2" key="1">
    <citation type="journal article" date="2022" name="Front. Genet.">
        <title>Chromosome-Scale Assembly of the Dendrobium nobile Genome Provides Insights Into the Molecular Mechanism of the Biosynthesis of the Medicinal Active Ingredient of Dendrobium.</title>
        <authorList>
            <person name="Xu Q."/>
            <person name="Niu S.-C."/>
            <person name="Li K.-L."/>
            <person name="Zheng P.-J."/>
            <person name="Zhang X.-J."/>
            <person name="Jia Y."/>
            <person name="Liu Y."/>
            <person name="Niu Y.-X."/>
            <person name="Yu L.-H."/>
            <person name="Chen D.-F."/>
            <person name="Zhang G.-Q."/>
        </authorList>
    </citation>
    <scope>NUCLEOTIDE SEQUENCE</scope>
    <source>
        <tissue evidence="2">Leaf</tissue>
    </source>
</reference>
<dbReference type="EMBL" id="JAGYWB010000011">
    <property type="protein sequence ID" value="KAI0504088.1"/>
    <property type="molecule type" value="Genomic_DNA"/>
</dbReference>
<proteinExistence type="predicted"/>
<sequence>MGRFSGLPRILKQGLGFRKSSYLHGVVVADTWIEGSLAYLVVGVAPVAPPTTLNKGVHGQTTDSTRWSREKVTFTAEQLPLWLPIQNVATPNPTVREGRSGELSRTAEKRPKKQRKGEGNFTAGGSCSCFRSYCRNFRSKQEGKSERSEVFDHEGSKEARGLGQGSDFWIGTALASDWSRRRESGGTRE</sequence>
<evidence type="ECO:0000256" key="1">
    <source>
        <dbReference type="SAM" id="MobiDB-lite"/>
    </source>
</evidence>
<evidence type="ECO:0000313" key="3">
    <source>
        <dbReference type="Proteomes" id="UP000829196"/>
    </source>
</evidence>
<feature type="compositionally biased region" description="Basic and acidic residues" evidence="1">
    <location>
        <begin position="140"/>
        <end position="160"/>
    </location>
</feature>
<gene>
    <name evidence="2" type="ORF">KFK09_015035</name>
</gene>
<feature type="region of interest" description="Disordered" evidence="1">
    <location>
        <begin position="140"/>
        <end position="164"/>
    </location>
</feature>
<name>A0A8T3B4R9_DENNO</name>
<comment type="caution">
    <text evidence="2">The sequence shown here is derived from an EMBL/GenBank/DDBJ whole genome shotgun (WGS) entry which is preliminary data.</text>
</comment>
<dbReference type="AlphaFoldDB" id="A0A8T3B4R9"/>
<accession>A0A8T3B4R9</accession>